<feature type="domain" description="ER-bound oxygenase mpaB/mpaB'/Rubber oxygenase catalytic" evidence="1">
    <location>
        <begin position="44"/>
        <end position="234"/>
    </location>
</feature>
<keyword evidence="3" id="KW-1185">Reference proteome</keyword>
<gene>
    <name evidence="2" type="ORF">FB381_1558</name>
</gene>
<evidence type="ECO:0000313" key="3">
    <source>
        <dbReference type="Proteomes" id="UP000320209"/>
    </source>
</evidence>
<dbReference type="AlphaFoldDB" id="A0A543A5B6"/>
<dbReference type="RefSeq" id="WP_141779748.1">
    <property type="nucleotide sequence ID" value="NZ_VFOV01000001.1"/>
</dbReference>
<dbReference type="PANTHER" id="PTHR36124:SF1">
    <property type="entry name" value="ER-BOUND OXYGENASE MPAB_MPAB'_RUBBER OXYGENASE CATALYTIC DOMAIN-CONTAINING PROTEIN"/>
    <property type="match status" value="1"/>
</dbReference>
<name>A0A543A5B6_9ACTN</name>
<comment type="caution">
    <text evidence="2">The sequence shown here is derived from an EMBL/GenBank/DDBJ whole genome shotgun (WGS) entry which is preliminary data.</text>
</comment>
<organism evidence="2 3">
    <name type="scientific">Nocardioides albertanoniae</name>
    <dbReference type="NCBI Taxonomy" id="1175486"/>
    <lineage>
        <taxon>Bacteria</taxon>
        <taxon>Bacillati</taxon>
        <taxon>Actinomycetota</taxon>
        <taxon>Actinomycetes</taxon>
        <taxon>Propionibacteriales</taxon>
        <taxon>Nocardioidaceae</taxon>
        <taxon>Nocardioides</taxon>
    </lineage>
</organism>
<evidence type="ECO:0000259" key="1">
    <source>
        <dbReference type="Pfam" id="PF09995"/>
    </source>
</evidence>
<sequence>MAKKSRTAGLDPETEFQEISRLLALYEFPWDTMQALSFALFRTYAVPSIGRLLADTRQFTDNTQKRYDDTALLLEEAAVADLDSPSSRAAVRRINQMHRMYDISNDDMVYVLATFVVIPHRWNRDYGWRRSTPDEQLAALRYYQELGRRMAIKDIPATQADFERLLDSYEAEHFAYDEGGRAVADSTLELLTTFYPRPLAPLIKLFALSLMEPHLLEAFGYREPGRLARLLSRTGLKARARFVALLPPRRKPAYVRNMPRIKSYPHGFDTADLGTFAPGCPAHRPAETVVEHEGTKP</sequence>
<dbReference type="Pfam" id="PF09995">
    <property type="entry name" value="MPAB_Lcp_cat"/>
    <property type="match status" value="1"/>
</dbReference>
<evidence type="ECO:0000313" key="2">
    <source>
        <dbReference type="EMBL" id="TQL67676.1"/>
    </source>
</evidence>
<reference evidence="2 3" key="1">
    <citation type="submission" date="2019-06" db="EMBL/GenBank/DDBJ databases">
        <title>Sequencing the genomes of 1000 actinobacteria strains.</title>
        <authorList>
            <person name="Klenk H.-P."/>
        </authorList>
    </citation>
    <scope>NUCLEOTIDE SEQUENCE [LARGE SCALE GENOMIC DNA]</scope>
    <source>
        <strain evidence="2 3">DSM 25218</strain>
    </source>
</reference>
<proteinExistence type="predicted"/>
<dbReference type="EMBL" id="VFOV01000001">
    <property type="protein sequence ID" value="TQL67676.1"/>
    <property type="molecule type" value="Genomic_DNA"/>
</dbReference>
<protein>
    <submittedName>
        <fullName evidence="2">Uncharacterized protein DUF2236</fullName>
    </submittedName>
</protein>
<dbReference type="InterPro" id="IPR018713">
    <property type="entry name" value="MPAB/Lcp_cat_dom"/>
</dbReference>
<dbReference type="OrthoDB" id="836517at2"/>
<dbReference type="GO" id="GO:0016491">
    <property type="term" value="F:oxidoreductase activity"/>
    <property type="evidence" value="ECO:0007669"/>
    <property type="project" value="InterPro"/>
</dbReference>
<dbReference type="InterPro" id="IPR046366">
    <property type="entry name" value="MPAB"/>
</dbReference>
<dbReference type="PANTHER" id="PTHR36124">
    <property type="match status" value="1"/>
</dbReference>
<accession>A0A543A5B6</accession>
<dbReference type="Proteomes" id="UP000320209">
    <property type="component" value="Unassembled WGS sequence"/>
</dbReference>